<evidence type="ECO:0000313" key="2">
    <source>
        <dbReference type="EMBL" id="TLD91134.1"/>
    </source>
</evidence>
<sequence length="113" mass="12634">MKKIVSICIGTIIFCSTAESACYKVQCASNTADNPAKSAKEKLEKAYEKVNKELKNVKSEYDELLKNLKKSNENLDVAIQASKNKLLKEKEILFLLEQHNQLQGVENNIGASE</sequence>
<keyword evidence="1" id="KW-0175">Coiled coil</keyword>
<accession>A0A4U8SW39</accession>
<dbReference type="Proteomes" id="UP000029921">
    <property type="component" value="Unassembled WGS sequence"/>
</dbReference>
<proteinExistence type="predicted"/>
<evidence type="ECO:0000313" key="3">
    <source>
        <dbReference type="Proteomes" id="UP000029921"/>
    </source>
</evidence>
<gene>
    <name evidence="2" type="ORF">LS74_010110</name>
</gene>
<evidence type="ECO:0000256" key="1">
    <source>
        <dbReference type="SAM" id="Coils"/>
    </source>
</evidence>
<dbReference type="RefSeq" id="WP_034588163.1">
    <property type="nucleotide sequence ID" value="NZ_JRPE02000023.1"/>
</dbReference>
<name>A0A4U8SW39_9HELI</name>
<keyword evidence="3" id="KW-1185">Reference proteome</keyword>
<organism evidence="2 3">
    <name type="scientific">Helicobacter magdeburgensis</name>
    <dbReference type="NCBI Taxonomy" id="471858"/>
    <lineage>
        <taxon>Bacteria</taxon>
        <taxon>Pseudomonadati</taxon>
        <taxon>Campylobacterota</taxon>
        <taxon>Epsilonproteobacteria</taxon>
        <taxon>Campylobacterales</taxon>
        <taxon>Helicobacteraceae</taxon>
        <taxon>Helicobacter</taxon>
    </lineage>
</organism>
<dbReference type="AlphaFoldDB" id="A0A4U8SW39"/>
<feature type="coiled-coil region" evidence="1">
    <location>
        <begin position="36"/>
        <end position="85"/>
    </location>
</feature>
<comment type="caution">
    <text evidence="2">The sequence shown here is derived from an EMBL/GenBank/DDBJ whole genome shotgun (WGS) entry which is preliminary data.</text>
</comment>
<protein>
    <submittedName>
        <fullName evidence="2">Uncharacterized protein</fullName>
    </submittedName>
</protein>
<dbReference type="EMBL" id="JRPE02000023">
    <property type="protein sequence ID" value="TLD91134.1"/>
    <property type="molecule type" value="Genomic_DNA"/>
</dbReference>
<reference evidence="2 3" key="1">
    <citation type="journal article" date="2014" name="Genome Announc.">
        <title>Draft genome sequences of eight enterohepatic helicobacter species isolated from both laboratory and wild rodents.</title>
        <authorList>
            <person name="Sheh A."/>
            <person name="Shen Z."/>
            <person name="Fox J.G."/>
        </authorList>
    </citation>
    <scope>NUCLEOTIDE SEQUENCE [LARGE SCALE GENOMIC DNA]</scope>
    <source>
        <strain evidence="2 3">MIT 96-1001</strain>
    </source>
</reference>